<accession>A0ACB9L5G7</accession>
<organism evidence="1 2">
    <name type="scientific">Melastoma candidum</name>
    <dbReference type="NCBI Taxonomy" id="119954"/>
    <lineage>
        <taxon>Eukaryota</taxon>
        <taxon>Viridiplantae</taxon>
        <taxon>Streptophyta</taxon>
        <taxon>Embryophyta</taxon>
        <taxon>Tracheophyta</taxon>
        <taxon>Spermatophyta</taxon>
        <taxon>Magnoliopsida</taxon>
        <taxon>eudicotyledons</taxon>
        <taxon>Gunneridae</taxon>
        <taxon>Pentapetalae</taxon>
        <taxon>rosids</taxon>
        <taxon>malvids</taxon>
        <taxon>Myrtales</taxon>
        <taxon>Melastomataceae</taxon>
        <taxon>Melastomatoideae</taxon>
        <taxon>Melastomateae</taxon>
        <taxon>Melastoma</taxon>
    </lineage>
</organism>
<reference evidence="2" key="1">
    <citation type="journal article" date="2023" name="Front. Plant Sci.">
        <title>Chromosomal-level genome assembly of Melastoma candidum provides insights into trichome evolution.</title>
        <authorList>
            <person name="Zhong Y."/>
            <person name="Wu W."/>
            <person name="Sun C."/>
            <person name="Zou P."/>
            <person name="Liu Y."/>
            <person name="Dai S."/>
            <person name="Zhou R."/>
        </authorList>
    </citation>
    <scope>NUCLEOTIDE SEQUENCE [LARGE SCALE GENOMIC DNA]</scope>
</reference>
<sequence>MGQARGGGVNKKRRKNEDKQEAIDAASGHSLSKGRDMGWWTEFTQICNGSPLPLKGLDRFKSTLGISRKTFDYVRLLVKDDLMSKTGNFVFSNGVSLSIDDQVAIALRRLSTGDSLITTGDFFSVGHSTVFQVTWRFIEAMEERALHHLKWPSSEEQMSIKSKFEKLSGLPNCCGAVDLTHIMMNLPTADPNTVPWVDEQERYSMVLQAIVDPEMRFLDIVTGWPGRMNEYMVFKSSCFDQLCENKKLLGEESTLADGTSLSEYIVGDSGYPLLPYLITPYHGKEVTESGLEFNKRHGAAVLVAQRALAALKDNWRIIKGVMWRPDRHRLSRVILVCCLLHNISIDTDNDDELDGNQSGVPHLHDPGYDHQPCGVADSRGESLREKLCSMSKGESVVDLEI</sequence>
<dbReference type="Proteomes" id="UP001057402">
    <property type="component" value="Chromosome 12"/>
</dbReference>
<proteinExistence type="predicted"/>
<name>A0ACB9L5G7_9MYRT</name>
<dbReference type="EMBL" id="CM042891">
    <property type="protein sequence ID" value="KAI4304651.1"/>
    <property type="molecule type" value="Genomic_DNA"/>
</dbReference>
<comment type="caution">
    <text evidence="1">The sequence shown here is derived from an EMBL/GenBank/DDBJ whole genome shotgun (WGS) entry which is preliminary data.</text>
</comment>
<gene>
    <name evidence="1" type="ORF">MLD38_040130</name>
</gene>
<evidence type="ECO:0000313" key="2">
    <source>
        <dbReference type="Proteomes" id="UP001057402"/>
    </source>
</evidence>
<keyword evidence="2" id="KW-1185">Reference proteome</keyword>
<protein>
    <submittedName>
        <fullName evidence="1">Uncharacterized protein</fullName>
    </submittedName>
</protein>
<evidence type="ECO:0000313" key="1">
    <source>
        <dbReference type="EMBL" id="KAI4304651.1"/>
    </source>
</evidence>